<sequence length="406" mass="43217">MKYEGRAGPLAGMRVIELAHIMAGPVCGLMLADMGAEVVKVEKIEGGDDTRRSVPPALSGESAAYMMMNRGKRGLSLDLKAEEGKLLLRRLLADADVLIENYRAGTMERLGLGYETLKGEFPGLIYCALSGFGRTGPYAERAGFDLVAQGMSGLMSVTGEGPGRPPMKCGPPITDITAGILAAMGVLAAYARKQRIGLGQAVETSLFEAGIVQTYWQSAIAMATGVPPGPMGSAHPLNAPYEAFQTRDGWITVGAANQTNWLRLTEAIGVPGLAEDPRFAQNRDRMEHRAALAEVLAERFRGDTTEGWLARLDAAGVPAGPVLDVAAMHRDPQALHREMVVEVEHPRAGRMRTLGLPVKFSETPGRVQGPAPLLGEHSRAILAGLGYGTDEIEGLIARGVVRETLA</sequence>
<organism evidence="2 3">
    <name type="scientific">Methylobacterium jeotgali</name>
    <dbReference type="NCBI Taxonomy" id="381630"/>
    <lineage>
        <taxon>Bacteria</taxon>
        <taxon>Pseudomonadati</taxon>
        <taxon>Pseudomonadota</taxon>
        <taxon>Alphaproteobacteria</taxon>
        <taxon>Hyphomicrobiales</taxon>
        <taxon>Methylobacteriaceae</taxon>
        <taxon>Methylobacterium</taxon>
    </lineage>
</organism>
<keyword evidence="1" id="KW-0808">Transferase</keyword>
<reference evidence="2" key="2">
    <citation type="submission" date="2021-08" db="EMBL/GenBank/DDBJ databases">
        <authorList>
            <person name="Tani A."/>
            <person name="Ola A."/>
            <person name="Ogura Y."/>
            <person name="Katsura K."/>
            <person name="Hayashi T."/>
        </authorList>
    </citation>
    <scope>NUCLEOTIDE SEQUENCE</scope>
    <source>
        <strain evidence="2">LMG 23639</strain>
    </source>
</reference>
<dbReference type="Pfam" id="PF02515">
    <property type="entry name" value="CoA_transf_3"/>
    <property type="match status" value="1"/>
</dbReference>
<gene>
    <name evidence="2" type="primary">yfdE</name>
    <name evidence="2" type="ORF">AOPFMNJM_4135</name>
</gene>
<dbReference type="Gene3D" id="3.30.1540.10">
    <property type="entry name" value="formyl-coa transferase, domain 3"/>
    <property type="match status" value="1"/>
</dbReference>
<keyword evidence="3" id="KW-1185">Reference proteome</keyword>
<dbReference type="EMBL" id="BPQR01000089">
    <property type="protein sequence ID" value="GJE08789.1"/>
    <property type="molecule type" value="Genomic_DNA"/>
</dbReference>
<comment type="caution">
    <text evidence="2">The sequence shown here is derived from an EMBL/GenBank/DDBJ whole genome shotgun (WGS) entry which is preliminary data.</text>
</comment>
<dbReference type="PANTHER" id="PTHR48207:SF4">
    <property type="entry name" value="BLL6097 PROTEIN"/>
    <property type="match status" value="1"/>
</dbReference>
<dbReference type="InterPro" id="IPR023606">
    <property type="entry name" value="CoA-Trfase_III_dom_1_sf"/>
</dbReference>
<name>A0ABQ4T000_9HYPH</name>
<evidence type="ECO:0000313" key="3">
    <source>
        <dbReference type="Proteomes" id="UP001055102"/>
    </source>
</evidence>
<reference evidence="2" key="1">
    <citation type="journal article" date="2021" name="Front. Microbiol.">
        <title>Comprehensive Comparative Genomics and Phenotyping of Methylobacterium Species.</title>
        <authorList>
            <person name="Alessa O."/>
            <person name="Ogura Y."/>
            <person name="Fujitani Y."/>
            <person name="Takami H."/>
            <person name="Hayashi T."/>
            <person name="Sahin N."/>
            <person name="Tani A."/>
        </authorList>
    </citation>
    <scope>NUCLEOTIDE SEQUENCE</scope>
    <source>
        <strain evidence="2">LMG 23639</strain>
    </source>
</reference>
<evidence type="ECO:0000256" key="1">
    <source>
        <dbReference type="ARBA" id="ARBA00022679"/>
    </source>
</evidence>
<dbReference type="InterPro" id="IPR044855">
    <property type="entry name" value="CoA-Trfase_III_dom3_sf"/>
</dbReference>
<dbReference type="PANTHER" id="PTHR48207">
    <property type="entry name" value="SUCCINATE--HYDROXYMETHYLGLUTARATE COA-TRANSFERASE"/>
    <property type="match status" value="1"/>
</dbReference>
<accession>A0ABQ4T000</accession>
<dbReference type="SUPFAM" id="SSF89796">
    <property type="entry name" value="CoA-transferase family III (CaiB/BaiF)"/>
    <property type="match status" value="1"/>
</dbReference>
<dbReference type="InterPro" id="IPR050483">
    <property type="entry name" value="CoA-transferase_III_domain"/>
</dbReference>
<dbReference type="Proteomes" id="UP001055102">
    <property type="component" value="Unassembled WGS sequence"/>
</dbReference>
<dbReference type="RefSeq" id="WP_238278786.1">
    <property type="nucleotide sequence ID" value="NZ_BPQR01000089.1"/>
</dbReference>
<dbReference type="Gene3D" id="3.40.50.10540">
    <property type="entry name" value="Crotonobetainyl-coa:carnitine coa-transferase, domain 1"/>
    <property type="match status" value="1"/>
</dbReference>
<evidence type="ECO:0000313" key="2">
    <source>
        <dbReference type="EMBL" id="GJE08789.1"/>
    </source>
</evidence>
<dbReference type="InterPro" id="IPR003673">
    <property type="entry name" value="CoA-Trfase_fam_III"/>
</dbReference>
<proteinExistence type="predicted"/>
<protein>
    <submittedName>
        <fullName evidence="2">Acetyl-CoA:oxalate CoA-transferase</fullName>
    </submittedName>
</protein>